<evidence type="ECO:0000256" key="5">
    <source>
        <dbReference type="ARBA" id="ARBA00023136"/>
    </source>
</evidence>
<dbReference type="SUPFAM" id="SSF55073">
    <property type="entry name" value="Nucleotide cyclase"/>
    <property type="match status" value="1"/>
</dbReference>
<gene>
    <name evidence="10" type="ORF">RGE70_03030</name>
</gene>
<reference evidence="10 11" key="1">
    <citation type="submission" date="2023-10" db="EMBL/GenBank/DDBJ databases">
        <title>Complete genome sequence of Shewanella sp. DAU334.</title>
        <authorList>
            <person name="Lee Y.-S."/>
            <person name="Jeong H.-R."/>
            <person name="Hwang E.-J."/>
            <person name="Choi Y.-L."/>
            <person name="Kim G.-D."/>
        </authorList>
    </citation>
    <scope>NUCLEOTIDE SEQUENCE [LARGE SCALE GENOMIC DNA]</scope>
    <source>
        <strain evidence="10 11">DAU334</strain>
    </source>
</reference>
<dbReference type="NCBIfam" id="TIGR00254">
    <property type="entry name" value="GGDEF"/>
    <property type="match status" value="1"/>
</dbReference>
<evidence type="ECO:0000259" key="9">
    <source>
        <dbReference type="PROSITE" id="PS50887"/>
    </source>
</evidence>
<dbReference type="InterPro" id="IPR043128">
    <property type="entry name" value="Rev_trsase/Diguanyl_cyclase"/>
</dbReference>
<dbReference type="GO" id="GO:0052621">
    <property type="term" value="F:diguanylate cyclase activity"/>
    <property type="evidence" value="ECO:0007669"/>
    <property type="project" value="UniProtKB-EC"/>
</dbReference>
<dbReference type="Gene3D" id="3.30.70.270">
    <property type="match status" value="1"/>
</dbReference>
<dbReference type="Pfam" id="PF00990">
    <property type="entry name" value="GGDEF"/>
    <property type="match status" value="1"/>
</dbReference>
<evidence type="ECO:0000313" key="11">
    <source>
        <dbReference type="Proteomes" id="UP001529491"/>
    </source>
</evidence>
<dbReference type="PROSITE" id="PS50839">
    <property type="entry name" value="CHASE"/>
    <property type="match status" value="1"/>
</dbReference>
<evidence type="ECO:0000256" key="2">
    <source>
        <dbReference type="ARBA" id="ARBA00012528"/>
    </source>
</evidence>
<dbReference type="PANTHER" id="PTHR45138:SF9">
    <property type="entry name" value="DIGUANYLATE CYCLASE DGCM-RELATED"/>
    <property type="match status" value="1"/>
</dbReference>
<evidence type="ECO:0000256" key="6">
    <source>
        <dbReference type="ARBA" id="ARBA00034247"/>
    </source>
</evidence>
<dbReference type="InterPro" id="IPR042240">
    <property type="entry name" value="CHASE_sf"/>
</dbReference>
<keyword evidence="4 7" id="KW-1133">Transmembrane helix</keyword>
<evidence type="ECO:0000256" key="7">
    <source>
        <dbReference type="SAM" id="Phobius"/>
    </source>
</evidence>
<dbReference type="Proteomes" id="UP001529491">
    <property type="component" value="Chromosome"/>
</dbReference>
<dbReference type="EC" id="2.7.7.65" evidence="2"/>
<protein>
    <recommendedName>
        <fullName evidence="2">diguanylate cyclase</fullName>
        <ecNumber evidence="2">2.7.7.65</ecNumber>
    </recommendedName>
</protein>
<evidence type="ECO:0000256" key="3">
    <source>
        <dbReference type="ARBA" id="ARBA00022692"/>
    </source>
</evidence>
<accession>A0ABZ0K404</accession>
<proteinExistence type="predicted"/>
<dbReference type="SMART" id="SM01079">
    <property type="entry name" value="CHASE"/>
    <property type="match status" value="1"/>
</dbReference>
<keyword evidence="10" id="KW-0808">Transferase</keyword>
<comment type="subcellular location">
    <subcellularLocation>
        <location evidence="1">Membrane</location>
    </subcellularLocation>
</comment>
<dbReference type="SMART" id="SM00267">
    <property type="entry name" value="GGDEF"/>
    <property type="match status" value="1"/>
</dbReference>
<dbReference type="RefSeq" id="WP_310472903.1">
    <property type="nucleotide sequence ID" value="NZ_CP136522.1"/>
</dbReference>
<evidence type="ECO:0000256" key="4">
    <source>
        <dbReference type="ARBA" id="ARBA00022989"/>
    </source>
</evidence>
<evidence type="ECO:0000256" key="1">
    <source>
        <dbReference type="ARBA" id="ARBA00004370"/>
    </source>
</evidence>
<sequence length="533" mass="60676">MKTLPLPVLLFATLVSAIISISIGMQFYTKESRAIEVEFSQNVDDKARSLEQELMLNIEVLHALKGVFISSDSVSRQEFKQVAVSFMVRHRNIQALAWIPKISSSNRAAVEVSQQSFYPNFAFTEVATDTKLTAVSHRDTYFPVMYLEPYKGNESALGFDVASDSDLNQLLIRARDKGGPIASSGLELVKANNQKEVYFFLPVYQGEPFSVEQRQQQLMGFVGGIFRVEDMFYSAIQRTWVQGIYYTLEDITNSQHQVLYQNLPANSSHDLHSNEVTFSYQRPLTHFGEREWQLHAMPRDSYITERRTAFPFLVGVFGILATLAMATYIFYMERYYHLVDDQVKERTRDLNLAKKKLETLSMTDSLTSIGNRRFFDEAFQREWNLAVRNKTRLALLMIDIDNFKSYNDTYGHLAGDKCLMEVARAIAEALHRPSDVVARYGGEEFVVLLPYTRDCYSPALRCCSYVEALNIEHSSSPTSPYVTVSVGVASMTPTEEDDMQQFASVADMALYKAKEKGRNQVCFDAEDIKPKSV</sequence>
<dbReference type="PROSITE" id="PS50887">
    <property type="entry name" value="GGDEF"/>
    <property type="match status" value="1"/>
</dbReference>
<feature type="domain" description="GGDEF" evidence="9">
    <location>
        <begin position="391"/>
        <end position="526"/>
    </location>
</feature>
<dbReference type="PANTHER" id="PTHR45138">
    <property type="entry name" value="REGULATORY COMPONENTS OF SENSORY TRANSDUCTION SYSTEM"/>
    <property type="match status" value="1"/>
</dbReference>
<keyword evidence="10" id="KW-0548">Nucleotidyltransferase</keyword>
<feature type="domain" description="CHASE" evidence="8">
    <location>
        <begin position="70"/>
        <end position="238"/>
    </location>
</feature>
<evidence type="ECO:0000313" key="10">
    <source>
        <dbReference type="EMBL" id="WOT06942.1"/>
    </source>
</evidence>
<dbReference type="InterPro" id="IPR050469">
    <property type="entry name" value="Diguanylate_Cyclase"/>
</dbReference>
<keyword evidence="3 7" id="KW-0812">Transmembrane</keyword>
<dbReference type="Gene3D" id="3.30.450.350">
    <property type="entry name" value="CHASE domain"/>
    <property type="match status" value="1"/>
</dbReference>
<dbReference type="InterPro" id="IPR000160">
    <property type="entry name" value="GGDEF_dom"/>
</dbReference>
<dbReference type="Pfam" id="PF03924">
    <property type="entry name" value="CHASE"/>
    <property type="match status" value="1"/>
</dbReference>
<organism evidence="10 11">
    <name type="scientific">Shewanella youngdeokensis</name>
    <dbReference type="NCBI Taxonomy" id="2999068"/>
    <lineage>
        <taxon>Bacteria</taxon>
        <taxon>Pseudomonadati</taxon>
        <taxon>Pseudomonadota</taxon>
        <taxon>Gammaproteobacteria</taxon>
        <taxon>Alteromonadales</taxon>
        <taxon>Shewanellaceae</taxon>
        <taxon>Shewanella</taxon>
    </lineage>
</organism>
<feature type="transmembrane region" description="Helical" evidence="7">
    <location>
        <begin position="309"/>
        <end position="331"/>
    </location>
</feature>
<keyword evidence="11" id="KW-1185">Reference proteome</keyword>
<dbReference type="CDD" id="cd01949">
    <property type="entry name" value="GGDEF"/>
    <property type="match status" value="1"/>
</dbReference>
<comment type="catalytic activity">
    <reaction evidence="6">
        <text>2 GTP = 3',3'-c-di-GMP + 2 diphosphate</text>
        <dbReference type="Rhea" id="RHEA:24898"/>
        <dbReference type="ChEBI" id="CHEBI:33019"/>
        <dbReference type="ChEBI" id="CHEBI:37565"/>
        <dbReference type="ChEBI" id="CHEBI:58805"/>
        <dbReference type="EC" id="2.7.7.65"/>
    </reaction>
</comment>
<name>A0ABZ0K404_9GAMM</name>
<keyword evidence="5 7" id="KW-0472">Membrane</keyword>
<dbReference type="InterPro" id="IPR006189">
    <property type="entry name" value="CHASE_dom"/>
</dbReference>
<dbReference type="InterPro" id="IPR029787">
    <property type="entry name" value="Nucleotide_cyclase"/>
</dbReference>
<evidence type="ECO:0000259" key="8">
    <source>
        <dbReference type="PROSITE" id="PS50839"/>
    </source>
</evidence>
<dbReference type="EMBL" id="CP136522">
    <property type="protein sequence ID" value="WOT06942.1"/>
    <property type="molecule type" value="Genomic_DNA"/>
</dbReference>